<dbReference type="OrthoDB" id="5419315at2759"/>
<protein>
    <submittedName>
        <fullName evidence="1">Uncharacterized protein</fullName>
    </submittedName>
</protein>
<gene>
    <name evidence="1" type="ORF">FSARC_13534</name>
</gene>
<keyword evidence="2" id="KW-1185">Reference proteome</keyword>
<reference evidence="1" key="1">
    <citation type="journal article" date="2020" name="BMC Genomics">
        <title>Correction to: Identification and distribution of gene clusters required for synthesis of sphingolipid metabolism inhibitors in diverse species of the filamentous fungus Fusarium.</title>
        <authorList>
            <person name="Kim H.S."/>
            <person name="Lohmar J.M."/>
            <person name="Busman M."/>
            <person name="Brown D.W."/>
            <person name="Naumann T.A."/>
            <person name="Divon H.H."/>
            <person name="Lysoe E."/>
            <person name="Uhlig S."/>
            <person name="Proctor R.H."/>
        </authorList>
    </citation>
    <scope>NUCLEOTIDE SEQUENCE</scope>
    <source>
        <strain evidence="1">NRRL 20472</strain>
    </source>
</reference>
<dbReference type="AlphaFoldDB" id="A0A8H4T0N7"/>
<dbReference type="Proteomes" id="UP000622797">
    <property type="component" value="Unassembled WGS sequence"/>
</dbReference>
<accession>A0A8H4T0N7</accession>
<proteinExistence type="predicted"/>
<sequence length="430" mass="49435">MAFKSDELFHYFYKLEDPFDVAPKERRQGLLTSVMQSADALRNTMLIAGLHYAWNAGHLMSFEPTLLFHKIEAMNLINEFLQESGPKYGVCVRHIATLSFMECALGNITAAETHLNGLMRFMDVHRPPHILNQAEFDLDDELSNRYIILSYNFIHGFKSRLEGILEQSSPHQPHQRPSSSRVEELMHEWHKTEMHGLDIRLKALKMLPFFFTELPPTTKFLDIDGTEMVDCLINLTATAHLRSQSIDHHDQQVIWQEGAATRLMLGFVGLHIESISGGDNTSWSTRSRTRLTSSWSGMATASGLYLHVILQFWNAGEPIPTQLHRRVLYILKQDLDHSRHWLGSGSRITSDLWFWKAFIGAMSLERGLTFDTQGILGPLRRTYKRFVQEWSVVIGVTMWDEAKEALAKIVWPEPFSLAHLAENLWYRSIS</sequence>
<reference evidence="1" key="2">
    <citation type="submission" date="2020-05" db="EMBL/GenBank/DDBJ databases">
        <authorList>
            <person name="Kim H.-S."/>
            <person name="Proctor R.H."/>
            <person name="Brown D.W."/>
        </authorList>
    </citation>
    <scope>NUCLEOTIDE SEQUENCE</scope>
    <source>
        <strain evidence="1">NRRL 20472</strain>
    </source>
</reference>
<dbReference type="EMBL" id="JABEXW010001016">
    <property type="protein sequence ID" value="KAF4949228.1"/>
    <property type="molecule type" value="Genomic_DNA"/>
</dbReference>
<evidence type="ECO:0000313" key="1">
    <source>
        <dbReference type="EMBL" id="KAF4949228.1"/>
    </source>
</evidence>
<name>A0A8H4T0N7_9HYPO</name>
<organism evidence="1 2">
    <name type="scientific">Fusarium sarcochroum</name>
    <dbReference type="NCBI Taxonomy" id="1208366"/>
    <lineage>
        <taxon>Eukaryota</taxon>
        <taxon>Fungi</taxon>
        <taxon>Dikarya</taxon>
        <taxon>Ascomycota</taxon>
        <taxon>Pezizomycotina</taxon>
        <taxon>Sordariomycetes</taxon>
        <taxon>Hypocreomycetidae</taxon>
        <taxon>Hypocreales</taxon>
        <taxon>Nectriaceae</taxon>
        <taxon>Fusarium</taxon>
        <taxon>Fusarium lateritium species complex</taxon>
    </lineage>
</organism>
<comment type="caution">
    <text evidence="1">The sequence shown here is derived from an EMBL/GenBank/DDBJ whole genome shotgun (WGS) entry which is preliminary data.</text>
</comment>
<evidence type="ECO:0000313" key="2">
    <source>
        <dbReference type="Proteomes" id="UP000622797"/>
    </source>
</evidence>